<proteinExistence type="predicted"/>
<dbReference type="Proteomes" id="UP000005326">
    <property type="component" value="Unassembled WGS sequence"/>
</dbReference>
<comment type="caution">
    <text evidence="2">The sequence shown here is derived from an EMBL/GenBank/DDBJ whole genome shotgun (WGS) entry which is preliminary data.</text>
</comment>
<evidence type="ECO:0000313" key="3">
    <source>
        <dbReference type="Proteomes" id="UP000005326"/>
    </source>
</evidence>
<reference evidence="2" key="1">
    <citation type="submission" date="2007-10" db="EMBL/GenBank/DDBJ databases">
        <authorList>
            <person name="Fulton L."/>
            <person name="Clifton S."/>
            <person name="Fulton B."/>
            <person name="Xu J."/>
            <person name="Minx P."/>
            <person name="Pepin K.H."/>
            <person name="Johnson M."/>
            <person name="Thiruvilangam P."/>
            <person name="Bhonagiri V."/>
            <person name="Nash W.E."/>
            <person name="Mardis E.R."/>
            <person name="Wilson R.K."/>
        </authorList>
    </citation>
    <scope>NUCLEOTIDE SEQUENCE [LARGE SCALE GENOMIC DNA]</scope>
    <source>
        <strain evidence="2">DSM 15702</strain>
    </source>
</reference>
<sequence length="205" mass="23594">MKLKFSYRLKKTLLRAAALFCAVSTAVAMTACSDKGETSAVQLSPKETVEKIFTLAKSKDYDSLAEYCRSFSKMSMELYFTDTGTDYDAKWLSRYSATLASIFDNYVTYDNLTEKADKETRTGSVTGTFTALDMEKFNEKTDSKINSEFKNDYNAQMDYIDSVIGDKEFKSKEFEYTIEFKYVNEQWTLTDKNFLILLTLGYYNK</sequence>
<keyword evidence="3" id="KW-1185">Reference proteome</keyword>
<evidence type="ECO:0000256" key="1">
    <source>
        <dbReference type="SAM" id="SignalP"/>
    </source>
</evidence>
<reference evidence="2" key="2">
    <citation type="submission" date="2014-06" db="EMBL/GenBank/DDBJ databases">
        <title>Draft genome sequence of Eubacterium siraeum (DSM 15702).</title>
        <authorList>
            <person name="Sudarsanam P."/>
            <person name="Ley R."/>
            <person name="Guruge J."/>
            <person name="Turnbaugh P.J."/>
            <person name="Mahowald M."/>
            <person name="Liep D."/>
            <person name="Gordon J."/>
        </authorList>
    </citation>
    <scope>NUCLEOTIDE SEQUENCE</scope>
    <source>
        <strain evidence="2">DSM 15702</strain>
    </source>
</reference>
<dbReference type="EMBL" id="ABCA03000042">
    <property type="protein sequence ID" value="EDS01103.1"/>
    <property type="molecule type" value="Genomic_DNA"/>
</dbReference>
<keyword evidence="1" id="KW-0732">Signal</keyword>
<gene>
    <name evidence="2" type="ORF">EUBSIR_01069</name>
</gene>
<feature type="signal peptide" evidence="1">
    <location>
        <begin position="1"/>
        <end position="28"/>
    </location>
</feature>
<feature type="chain" id="PRO_5038782515" description="Lipoprotein" evidence="1">
    <location>
        <begin position="29"/>
        <end position="205"/>
    </location>
</feature>
<protein>
    <recommendedName>
        <fullName evidence="4">Lipoprotein</fullName>
    </recommendedName>
</protein>
<accession>B0MMK8</accession>
<organism evidence="2 3">
    <name type="scientific">[Eubacterium] siraeum DSM 15702</name>
    <dbReference type="NCBI Taxonomy" id="428128"/>
    <lineage>
        <taxon>Bacteria</taxon>
        <taxon>Bacillati</taxon>
        <taxon>Bacillota</taxon>
        <taxon>Clostridia</taxon>
        <taxon>Eubacteriales</taxon>
        <taxon>Oscillospiraceae</taxon>
        <taxon>Oscillospiraceae incertae sedis</taxon>
    </lineage>
</organism>
<dbReference type="PROSITE" id="PS51257">
    <property type="entry name" value="PROKAR_LIPOPROTEIN"/>
    <property type="match status" value="1"/>
</dbReference>
<name>B0MMK8_9FIRM</name>
<evidence type="ECO:0008006" key="4">
    <source>
        <dbReference type="Google" id="ProtNLM"/>
    </source>
</evidence>
<dbReference type="AlphaFoldDB" id="B0MMK8"/>
<evidence type="ECO:0000313" key="2">
    <source>
        <dbReference type="EMBL" id="EDS01103.1"/>
    </source>
</evidence>